<dbReference type="AlphaFoldDB" id="A0A0D7EQJ4"/>
<evidence type="ECO:0000313" key="1">
    <source>
        <dbReference type="EMBL" id="KIZ43099.1"/>
    </source>
</evidence>
<accession>A0A0D7EQJ4</accession>
<protein>
    <recommendedName>
        <fullName evidence="3">Tail assembly chaperone</fullName>
    </recommendedName>
</protein>
<dbReference type="EMBL" id="JXXE01000233">
    <property type="protein sequence ID" value="KIZ43099.1"/>
    <property type="molecule type" value="Genomic_DNA"/>
</dbReference>
<sequence>MRLADDEITITLDQETIYLRPSLRAAFRLERRHDGFDKILKGIADGNVSIMADVIRESAYERSSLLDLLECITVLPLSIAVDRIAEPLIAHVLILAGIDSAAAEPQPDAERIPFAEYHTRLFRLATGWLGWPPTDAWNATPAEITEAYQGRRELLTAMFGSGKTDTDITNPDEETRRELNAIGNLDNFNV</sequence>
<name>A0A0D7EQJ4_RHOPL</name>
<dbReference type="Proteomes" id="UP000032515">
    <property type="component" value="Unassembled WGS sequence"/>
</dbReference>
<reference evidence="1 2" key="1">
    <citation type="submission" date="2014-11" db="EMBL/GenBank/DDBJ databases">
        <title>Genomics and ecophysiology of heterotrophic nitrogen fixing bacteria isolated from estuarine surface water.</title>
        <authorList>
            <person name="Bentzon-Tilia M."/>
            <person name="Severin I."/>
            <person name="Hansen L.H."/>
            <person name="Riemann L."/>
        </authorList>
    </citation>
    <scope>NUCLEOTIDE SEQUENCE [LARGE SCALE GENOMIC DNA]</scope>
    <source>
        <strain evidence="1 2">BAL398</strain>
    </source>
</reference>
<evidence type="ECO:0008006" key="3">
    <source>
        <dbReference type="Google" id="ProtNLM"/>
    </source>
</evidence>
<gene>
    <name evidence="1" type="ORF">OO17_11880</name>
</gene>
<comment type="caution">
    <text evidence="1">The sequence shown here is derived from an EMBL/GenBank/DDBJ whole genome shotgun (WGS) entry which is preliminary data.</text>
</comment>
<organism evidence="1 2">
    <name type="scientific">Rhodopseudomonas palustris</name>
    <dbReference type="NCBI Taxonomy" id="1076"/>
    <lineage>
        <taxon>Bacteria</taxon>
        <taxon>Pseudomonadati</taxon>
        <taxon>Pseudomonadota</taxon>
        <taxon>Alphaproteobacteria</taxon>
        <taxon>Hyphomicrobiales</taxon>
        <taxon>Nitrobacteraceae</taxon>
        <taxon>Rhodopseudomonas</taxon>
    </lineage>
</organism>
<dbReference type="OrthoDB" id="7306418at2"/>
<dbReference type="RefSeq" id="WP_044410571.1">
    <property type="nucleotide sequence ID" value="NZ_JXXE01000233.1"/>
</dbReference>
<evidence type="ECO:0000313" key="2">
    <source>
        <dbReference type="Proteomes" id="UP000032515"/>
    </source>
</evidence>
<dbReference type="PATRIC" id="fig|1076.23.peg.2435"/>
<proteinExistence type="predicted"/>